<dbReference type="InterPro" id="IPR052446">
    <property type="entry name" value="B-cell_PI3K-Signaling_Adptrs"/>
</dbReference>
<comment type="caution">
    <text evidence="3">The sequence shown here is derived from an EMBL/GenBank/DDBJ whole genome shotgun (WGS) entry which is preliminary data.</text>
</comment>
<dbReference type="AlphaFoldDB" id="A0AAE0SQH0"/>
<dbReference type="PANTHER" id="PTHR16267">
    <property type="entry name" value="BANK1/PIK3AP1 FAMILY MEMBER"/>
    <property type="match status" value="1"/>
</dbReference>
<reference evidence="3" key="1">
    <citation type="journal article" date="2021" name="Genome Biol. Evol.">
        <title>A High-Quality Reference Genome for a Parasitic Bivalve with Doubly Uniparental Inheritance (Bivalvia: Unionida).</title>
        <authorList>
            <person name="Smith C.H."/>
        </authorList>
    </citation>
    <scope>NUCLEOTIDE SEQUENCE</scope>
    <source>
        <strain evidence="3">CHS0354</strain>
    </source>
</reference>
<dbReference type="Pfam" id="PF14545">
    <property type="entry name" value="DBB"/>
    <property type="match status" value="1"/>
</dbReference>
<organism evidence="3 4">
    <name type="scientific">Potamilus streckersoni</name>
    <dbReference type="NCBI Taxonomy" id="2493646"/>
    <lineage>
        <taxon>Eukaryota</taxon>
        <taxon>Metazoa</taxon>
        <taxon>Spiralia</taxon>
        <taxon>Lophotrochozoa</taxon>
        <taxon>Mollusca</taxon>
        <taxon>Bivalvia</taxon>
        <taxon>Autobranchia</taxon>
        <taxon>Heteroconchia</taxon>
        <taxon>Palaeoheterodonta</taxon>
        <taxon>Unionida</taxon>
        <taxon>Unionoidea</taxon>
        <taxon>Unionidae</taxon>
        <taxon>Ambleminae</taxon>
        <taxon>Lampsilini</taxon>
        <taxon>Potamilus</taxon>
    </lineage>
</organism>
<feature type="compositionally biased region" description="Polar residues" evidence="1">
    <location>
        <begin position="392"/>
        <end position="408"/>
    </location>
</feature>
<reference evidence="3" key="3">
    <citation type="submission" date="2023-05" db="EMBL/GenBank/DDBJ databases">
        <authorList>
            <person name="Smith C.H."/>
        </authorList>
    </citation>
    <scope>NUCLEOTIDE SEQUENCE</scope>
    <source>
        <strain evidence="3">CHS0354</strain>
        <tissue evidence="3">Mantle</tissue>
    </source>
</reference>
<dbReference type="PROSITE" id="PS51376">
    <property type="entry name" value="DBB"/>
    <property type="match status" value="1"/>
</dbReference>
<evidence type="ECO:0000313" key="3">
    <source>
        <dbReference type="EMBL" id="KAK3596184.1"/>
    </source>
</evidence>
<dbReference type="PANTHER" id="PTHR16267:SF11">
    <property type="entry name" value="STUMPS, ISOFORM E"/>
    <property type="match status" value="1"/>
</dbReference>
<dbReference type="InterPro" id="IPR017893">
    <property type="entry name" value="DBB_domain"/>
</dbReference>
<feature type="region of interest" description="Disordered" evidence="1">
    <location>
        <begin position="388"/>
        <end position="418"/>
    </location>
</feature>
<evidence type="ECO:0000313" key="4">
    <source>
        <dbReference type="Proteomes" id="UP001195483"/>
    </source>
</evidence>
<gene>
    <name evidence="3" type="ORF">CHS0354_024945</name>
</gene>
<evidence type="ECO:0000256" key="1">
    <source>
        <dbReference type="SAM" id="MobiDB-lite"/>
    </source>
</evidence>
<dbReference type="GO" id="GO:0005829">
    <property type="term" value="C:cytosol"/>
    <property type="evidence" value="ECO:0007669"/>
    <property type="project" value="TreeGrafter"/>
</dbReference>
<sequence length="452" mass="51785">MSKGIMHRIIYQPDGESFAFDIEDFFTNRFNLQFELNDLETVNSKGVSSLGVSILLLTSESYECIRCGKRSDLKELFPNPDFSIALLYSINKSHHEITQMLAPRTRNFNKWTILEYQSHNQFISLCKDIMALVVTLEGQTFLTPPLQSVRVWPRDGVKAYQQLLIIFNDPVDEKADVSVIQMWDNVKRETQRFNAINYSFTVGDVVAGQIKLAVFVNEAIYGKAMLHVLHGDSKMEQISKLVHDAINPVELLCQTLSLDSSNRDDLDRELIDLMPDNVSPLDKVFNRLDWANFGEPNSNHELPTLVHFGAKFGLLHFCMQLLKFPGGKQALQIKNKNGLLPYEIADEEKFKDLAFALQTAGDCGNAIPLGQYPTYAKERYSEILQRKGPYHGQTTRDSGISDGMSENGTAHENEQHWRYRSMPPSYRFSSRRETLWKKIRPYEEINSLDIKE</sequence>
<protein>
    <recommendedName>
        <fullName evidence="2">DBB domain-containing protein</fullName>
    </recommendedName>
</protein>
<evidence type="ECO:0000259" key="2">
    <source>
        <dbReference type="PROSITE" id="PS51376"/>
    </source>
</evidence>
<accession>A0AAE0SQH0</accession>
<keyword evidence="4" id="KW-1185">Reference proteome</keyword>
<dbReference type="SMART" id="SM01282">
    <property type="entry name" value="DBB"/>
    <property type="match status" value="1"/>
</dbReference>
<reference evidence="3" key="2">
    <citation type="journal article" date="2021" name="Genome Biol. Evol.">
        <title>Developing a high-quality reference genome for a parasitic bivalve with doubly uniparental inheritance (Bivalvia: Unionida).</title>
        <authorList>
            <person name="Smith C.H."/>
        </authorList>
    </citation>
    <scope>NUCLEOTIDE SEQUENCE</scope>
    <source>
        <strain evidence="3">CHS0354</strain>
        <tissue evidence="3">Mantle</tissue>
    </source>
</reference>
<dbReference type="GO" id="GO:0005068">
    <property type="term" value="F:transmembrane receptor protein tyrosine kinase adaptor activity"/>
    <property type="evidence" value="ECO:0007669"/>
    <property type="project" value="TreeGrafter"/>
</dbReference>
<feature type="domain" description="DBB" evidence="2">
    <location>
        <begin position="151"/>
        <end position="286"/>
    </location>
</feature>
<dbReference type="Proteomes" id="UP001195483">
    <property type="component" value="Unassembled WGS sequence"/>
</dbReference>
<dbReference type="GO" id="GO:0005104">
    <property type="term" value="F:fibroblast growth factor receptor binding"/>
    <property type="evidence" value="ECO:0007669"/>
    <property type="project" value="TreeGrafter"/>
</dbReference>
<proteinExistence type="predicted"/>
<dbReference type="EMBL" id="JAEAOA010001476">
    <property type="protein sequence ID" value="KAK3596184.1"/>
    <property type="molecule type" value="Genomic_DNA"/>
</dbReference>
<name>A0AAE0SQH0_9BIVA</name>